<proteinExistence type="predicted"/>
<evidence type="ECO:0000259" key="6">
    <source>
        <dbReference type="SMART" id="SM00983"/>
    </source>
</evidence>
<dbReference type="PANTHER" id="PTHR41299:SF1">
    <property type="entry name" value="THIAMINE PYROPHOSPHOKINASE"/>
    <property type="match status" value="1"/>
</dbReference>
<evidence type="ECO:0000256" key="4">
    <source>
        <dbReference type="ARBA" id="ARBA00022840"/>
    </source>
</evidence>
<accession>A0ABU4GFN8</accession>
<name>A0ABU4GFN8_9CLOT</name>
<evidence type="ECO:0000313" key="7">
    <source>
        <dbReference type="EMBL" id="MDW2796443.1"/>
    </source>
</evidence>
<dbReference type="Pfam" id="PF04265">
    <property type="entry name" value="TPK_B1_binding"/>
    <property type="match status" value="1"/>
</dbReference>
<dbReference type="InterPro" id="IPR053149">
    <property type="entry name" value="TPK"/>
</dbReference>
<evidence type="ECO:0000256" key="1">
    <source>
        <dbReference type="ARBA" id="ARBA00022679"/>
    </source>
</evidence>
<dbReference type="SUPFAM" id="SSF63999">
    <property type="entry name" value="Thiamin pyrophosphokinase, catalytic domain"/>
    <property type="match status" value="1"/>
</dbReference>
<evidence type="ECO:0000256" key="2">
    <source>
        <dbReference type="ARBA" id="ARBA00022741"/>
    </source>
</evidence>
<dbReference type="SUPFAM" id="SSF63862">
    <property type="entry name" value="Thiamin pyrophosphokinase, substrate-binding domain"/>
    <property type="match status" value="1"/>
</dbReference>
<evidence type="ECO:0000256" key="5">
    <source>
        <dbReference type="NCBIfam" id="TIGR01378"/>
    </source>
</evidence>
<evidence type="ECO:0000313" key="8">
    <source>
        <dbReference type="Proteomes" id="UP001276854"/>
    </source>
</evidence>
<dbReference type="Proteomes" id="UP001276854">
    <property type="component" value="Unassembled WGS sequence"/>
</dbReference>
<dbReference type="Gene3D" id="3.40.50.10240">
    <property type="entry name" value="Thiamin pyrophosphokinase, catalytic domain"/>
    <property type="match status" value="1"/>
</dbReference>
<dbReference type="EMBL" id="JAWONS010000049">
    <property type="protein sequence ID" value="MDW2796443.1"/>
    <property type="molecule type" value="Genomic_DNA"/>
</dbReference>
<keyword evidence="4" id="KW-0067">ATP-binding</keyword>
<dbReference type="InterPro" id="IPR036759">
    <property type="entry name" value="TPK_catalytic_sf"/>
</dbReference>
<evidence type="ECO:0000256" key="3">
    <source>
        <dbReference type="ARBA" id="ARBA00022777"/>
    </source>
</evidence>
<dbReference type="GO" id="GO:0004788">
    <property type="term" value="F:thiamine diphosphokinase activity"/>
    <property type="evidence" value="ECO:0007669"/>
    <property type="project" value="UniProtKB-EC"/>
</dbReference>
<dbReference type="InterPro" id="IPR007373">
    <property type="entry name" value="Thiamin_PyroPKinase_B1-bd"/>
</dbReference>
<keyword evidence="8" id="KW-1185">Reference proteome</keyword>
<dbReference type="InterPro" id="IPR036371">
    <property type="entry name" value="TPK_B1-bd_sf"/>
</dbReference>
<dbReference type="RefSeq" id="WP_318062715.1">
    <property type="nucleotide sequence ID" value="NZ_JAWONS010000049.1"/>
</dbReference>
<keyword evidence="2" id="KW-0547">Nucleotide-binding</keyword>
<dbReference type="InterPro" id="IPR006282">
    <property type="entry name" value="Thi_PPkinase"/>
</dbReference>
<dbReference type="Pfam" id="PF04263">
    <property type="entry name" value="TPK_catalytic"/>
    <property type="match status" value="1"/>
</dbReference>
<keyword evidence="1 7" id="KW-0808">Transferase</keyword>
<organism evidence="7 8">
    <name type="scientific">Clostridium boliviensis</name>
    <dbReference type="NCBI Taxonomy" id="318465"/>
    <lineage>
        <taxon>Bacteria</taxon>
        <taxon>Bacillati</taxon>
        <taxon>Bacillota</taxon>
        <taxon>Clostridia</taxon>
        <taxon>Eubacteriales</taxon>
        <taxon>Clostridiaceae</taxon>
        <taxon>Clostridium</taxon>
    </lineage>
</organism>
<dbReference type="SMART" id="SM00983">
    <property type="entry name" value="TPK_B1_binding"/>
    <property type="match status" value="1"/>
</dbReference>
<protein>
    <recommendedName>
        <fullName evidence="5">Thiamine diphosphokinase</fullName>
        <ecNumber evidence="5">2.7.6.2</ecNumber>
    </recommendedName>
</protein>
<keyword evidence="3" id="KW-0418">Kinase</keyword>
<reference evidence="7 8" key="1">
    <citation type="submission" date="2023-10" db="EMBL/GenBank/DDBJ databases">
        <title>A novel Glycoside Hydrolase 43-Like Enzyme from Clostrdium boliviensis is an Endo-xylanase, and a Candidate for Xylooligosaccharides Production from Different Xylan Substrates.</title>
        <authorList>
            <person name="Alvarez M.T."/>
            <person name="Rocabado-Villegas L.R."/>
            <person name="Salas-Veizaga D.M."/>
            <person name="Linares-Pasten J.A."/>
            <person name="Gudmundsdottir E.E."/>
            <person name="Hreggvidsson G.O."/>
            <person name="Adlercreutz P."/>
            <person name="Nordberg Karlsson E."/>
        </authorList>
    </citation>
    <scope>NUCLEOTIDE SEQUENCE [LARGE SCALE GENOMIC DNA]</scope>
    <source>
        <strain evidence="7 8">E-1</strain>
    </source>
</reference>
<dbReference type="InterPro" id="IPR007371">
    <property type="entry name" value="TPK_catalytic"/>
</dbReference>
<comment type="caution">
    <text evidence="7">The sequence shown here is derived from an EMBL/GenBank/DDBJ whole genome shotgun (WGS) entry which is preliminary data.</text>
</comment>
<sequence>MKERAGLIVTGGTIDFEFAREFLANQSFDKIIAVDGGLNALTRLNLKPDAIVGDFDTVDESVLSEYRNSSDKITWDIHKPEKDETDTELAINTAINLGCNQLVLLGAAGGRLDHFMGNLHLLYYCLKQGVYASIVDSKNRITILERGRIFESEKTWGKYISFLPLSMEVKGITLSGFKYPLYKKDISIGTSLCISNELTGASGSIEFDSGILICVESHD</sequence>
<dbReference type="EC" id="2.7.6.2" evidence="5"/>
<gene>
    <name evidence="7" type="ORF">RZO55_02445</name>
</gene>
<dbReference type="PANTHER" id="PTHR41299">
    <property type="entry name" value="THIAMINE PYROPHOSPHOKINASE"/>
    <property type="match status" value="1"/>
</dbReference>
<feature type="domain" description="Thiamin pyrophosphokinase thiamin-binding" evidence="6">
    <location>
        <begin position="147"/>
        <end position="213"/>
    </location>
</feature>
<dbReference type="CDD" id="cd07995">
    <property type="entry name" value="TPK"/>
    <property type="match status" value="1"/>
</dbReference>
<dbReference type="NCBIfam" id="TIGR01378">
    <property type="entry name" value="thi_PPkinase"/>
    <property type="match status" value="1"/>
</dbReference>